<proteinExistence type="predicted"/>
<protein>
    <submittedName>
        <fullName evidence="1">Uncharacterized protein</fullName>
    </submittedName>
</protein>
<dbReference type="Proteomes" id="UP000432715">
    <property type="component" value="Unassembled WGS sequence"/>
</dbReference>
<gene>
    <name evidence="1" type="ORF">F8154_08925</name>
</gene>
<organism evidence="1 2">
    <name type="scientific">Alkaliphilus pronyensis</name>
    <dbReference type="NCBI Taxonomy" id="1482732"/>
    <lineage>
        <taxon>Bacteria</taxon>
        <taxon>Bacillati</taxon>
        <taxon>Bacillota</taxon>
        <taxon>Clostridia</taxon>
        <taxon>Peptostreptococcales</taxon>
        <taxon>Natronincolaceae</taxon>
        <taxon>Alkaliphilus</taxon>
    </lineage>
</organism>
<comment type="caution">
    <text evidence="1">The sequence shown here is derived from an EMBL/GenBank/DDBJ whole genome shotgun (WGS) entry which is preliminary data.</text>
</comment>
<keyword evidence="2" id="KW-1185">Reference proteome</keyword>
<dbReference type="RefSeq" id="WP_151861269.1">
    <property type="nucleotide sequence ID" value="NZ_WBZC01000028.1"/>
</dbReference>
<dbReference type="AlphaFoldDB" id="A0A6I0FAA0"/>
<name>A0A6I0FAA0_9FIRM</name>
<evidence type="ECO:0000313" key="2">
    <source>
        <dbReference type="Proteomes" id="UP000432715"/>
    </source>
</evidence>
<sequence>MKDIETEIKQNVLEIIKIIKNEYPGSPSLEKTKLTIKEFQKSLKIISDPKIPLKNRQALARKVMPIQRAVKTLKGSMPENKFFLFYKNAIEGQSIKSLSIDYGVDTKTVRRARNLAYKQLSVLLYPDLVIGEIFIVGW</sequence>
<evidence type="ECO:0000313" key="1">
    <source>
        <dbReference type="EMBL" id="KAB3534417.1"/>
    </source>
</evidence>
<reference evidence="1 2" key="1">
    <citation type="submission" date="2019-10" db="EMBL/GenBank/DDBJ databases">
        <title>Alkaliphilus serpentinus sp. nov. and Alkaliphilus pronyensis sp. nov., two novel anaerobic alkaliphilic species isolated from the serpentinized-hosted hydrothermal field of the Prony Bay (New Caledonia).</title>
        <authorList>
            <person name="Postec A."/>
        </authorList>
    </citation>
    <scope>NUCLEOTIDE SEQUENCE [LARGE SCALE GENOMIC DNA]</scope>
    <source>
        <strain evidence="1 2">LacV</strain>
    </source>
</reference>
<dbReference type="EMBL" id="WBZC01000028">
    <property type="protein sequence ID" value="KAB3534417.1"/>
    <property type="molecule type" value="Genomic_DNA"/>
</dbReference>
<accession>A0A6I0FAA0</accession>